<proteinExistence type="predicted"/>
<reference evidence="2" key="1">
    <citation type="journal article" date="2019" name="Int. J. Syst. Evol. Microbiol.">
        <title>The Global Catalogue of Microorganisms (GCM) 10K type strain sequencing project: providing services to taxonomists for standard genome sequencing and annotation.</title>
        <authorList>
            <consortium name="The Broad Institute Genomics Platform"/>
            <consortium name="The Broad Institute Genome Sequencing Center for Infectious Disease"/>
            <person name="Wu L."/>
            <person name="Ma J."/>
        </authorList>
    </citation>
    <scope>NUCLEOTIDE SEQUENCE [LARGE SCALE GENOMIC DNA]</scope>
    <source>
        <strain evidence="2">JCM 17633</strain>
    </source>
</reference>
<evidence type="ECO:0008006" key="3">
    <source>
        <dbReference type="Google" id="ProtNLM"/>
    </source>
</evidence>
<dbReference type="Proteomes" id="UP001501682">
    <property type="component" value="Unassembled WGS sequence"/>
</dbReference>
<name>A0ABP8CPB4_9FLAO</name>
<dbReference type="RefSeq" id="WP_344712967.1">
    <property type="nucleotide sequence ID" value="NZ_BAABCB010000007.1"/>
</dbReference>
<gene>
    <name evidence="1" type="ORF">GCM10022292_09560</name>
</gene>
<protein>
    <recommendedName>
        <fullName evidence="3">PrcB C-terminal domain-containing protein</fullName>
    </recommendedName>
</protein>
<organism evidence="1 2">
    <name type="scientific">Winogradskyella damuponensis</name>
    <dbReference type="NCBI Taxonomy" id="943939"/>
    <lineage>
        <taxon>Bacteria</taxon>
        <taxon>Pseudomonadati</taxon>
        <taxon>Bacteroidota</taxon>
        <taxon>Flavobacteriia</taxon>
        <taxon>Flavobacteriales</taxon>
        <taxon>Flavobacteriaceae</taxon>
        <taxon>Winogradskyella</taxon>
    </lineage>
</organism>
<dbReference type="EMBL" id="BAABCB010000007">
    <property type="protein sequence ID" value="GAA4241788.1"/>
    <property type="molecule type" value="Genomic_DNA"/>
</dbReference>
<evidence type="ECO:0000313" key="1">
    <source>
        <dbReference type="EMBL" id="GAA4241788.1"/>
    </source>
</evidence>
<sequence length="155" mass="17024">MKKHPLLIILALICVVSCKCHKTAVNNAKMTTVESVLIAKGNLYGAGKEGLTKQNMIIENQSDWEDLMRQMNKVNNVSDGFSETKVDFSKYTIIAVFNTVKGSGGNSIELAVTNTSEKIIVKVMYNSPTGNATSVMTQPFYITKIAKTDLPIVFE</sequence>
<comment type="caution">
    <text evidence="1">The sequence shown here is derived from an EMBL/GenBank/DDBJ whole genome shotgun (WGS) entry which is preliminary data.</text>
</comment>
<keyword evidence="2" id="KW-1185">Reference proteome</keyword>
<evidence type="ECO:0000313" key="2">
    <source>
        <dbReference type="Proteomes" id="UP001501682"/>
    </source>
</evidence>
<accession>A0ABP8CPB4</accession>